<dbReference type="PROSITE" id="PS00135">
    <property type="entry name" value="TRYPSIN_SER"/>
    <property type="match status" value="1"/>
</dbReference>
<proteinExistence type="inferred from homology"/>
<feature type="signal peptide" evidence="9">
    <location>
        <begin position="1"/>
        <end position="20"/>
    </location>
</feature>
<dbReference type="GO" id="GO:0006508">
    <property type="term" value="P:proteolysis"/>
    <property type="evidence" value="ECO:0007669"/>
    <property type="project" value="UniProtKB-KW"/>
</dbReference>
<dbReference type="AlphaFoldDB" id="A0A485KIY3"/>
<keyword evidence="7" id="KW-0325">Glycoprotein</keyword>
<reference evidence="12 13" key="1">
    <citation type="submission" date="2019-03" db="EMBL/GenBank/DDBJ databases">
        <authorList>
            <person name="Gaulin E."/>
            <person name="Dumas B."/>
        </authorList>
    </citation>
    <scope>NUCLEOTIDE SEQUENCE [LARGE SCALE GENOMIC DNA]</scope>
    <source>
        <strain evidence="12">CBS 568.67</strain>
    </source>
</reference>
<dbReference type="InterPro" id="IPR033116">
    <property type="entry name" value="TRYPSIN_SER"/>
</dbReference>
<evidence type="ECO:0000313" key="13">
    <source>
        <dbReference type="Proteomes" id="UP000332933"/>
    </source>
</evidence>
<dbReference type="GO" id="GO:0004252">
    <property type="term" value="F:serine-type endopeptidase activity"/>
    <property type="evidence" value="ECO:0007669"/>
    <property type="project" value="InterPro"/>
</dbReference>
<dbReference type="Gene3D" id="2.40.10.10">
    <property type="entry name" value="Trypsin-like serine proteases"/>
    <property type="match status" value="1"/>
</dbReference>
<dbReference type="PROSITE" id="PS50240">
    <property type="entry name" value="TRYPSIN_DOM"/>
    <property type="match status" value="1"/>
</dbReference>
<dbReference type="CDD" id="cd00190">
    <property type="entry name" value="Tryp_SPc"/>
    <property type="match status" value="1"/>
</dbReference>
<keyword evidence="5" id="KW-0843">Virulence</keyword>
<organism evidence="12 13">
    <name type="scientific">Aphanomyces stellatus</name>
    <dbReference type="NCBI Taxonomy" id="120398"/>
    <lineage>
        <taxon>Eukaryota</taxon>
        <taxon>Sar</taxon>
        <taxon>Stramenopiles</taxon>
        <taxon>Oomycota</taxon>
        <taxon>Saprolegniomycetes</taxon>
        <taxon>Saprolegniales</taxon>
        <taxon>Verrucalvaceae</taxon>
        <taxon>Aphanomyces</taxon>
    </lineage>
</organism>
<comment type="subcellular location">
    <subcellularLocation>
        <location evidence="1">Secreted</location>
    </subcellularLocation>
</comment>
<dbReference type="GO" id="GO:0005576">
    <property type="term" value="C:extracellular region"/>
    <property type="evidence" value="ECO:0007669"/>
    <property type="project" value="UniProtKB-SubCell"/>
</dbReference>
<dbReference type="Proteomes" id="UP000332933">
    <property type="component" value="Unassembled WGS sequence"/>
</dbReference>
<dbReference type="EMBL" id="CAADRA010005018">
    <property type="protein sequence ID" value="VFT84808.1"/>
    <property type="molecule type" value="Genomic_DNA"/>
</dbReference>
<feature type="chain" id="PRO_5033436887" evidence="9">
    <location>
        <begin position="21"/>
        <end position="264"/>
    </location>
</feature>
<name>A0A485KIY3_9STRA</name>
<dbReference type="SMART" id="SM00020">
    <property type="entry name" value="Tryp_SPc"/>
    <property type="match status" value="1"/>
</dbReference>
<dbReference type="InterPro" id="IPR018114">
    <property type="entry name" value="TRYPSIN_HIS"/>
</dbReference>
<keyword evidence="8" id="KW-0378">Hydrolase</keyword>
<keyword evidence="3" id="KW-0964">Secreted</keyword>
<dbReference type="InterPro" id="IPR009003">
    <property type="entry name" value="Peptidase_S1_PA"/>
</dbReference>
<evidence type="ECO:0000313" key="11">
    <source>
        <dbReference type="EMBL" id="KAF0701657.1"/>
    </source>
</evidence>
<evidence type="ECO:0000256" key="3">
    <source>
        <dbReference type="ARBA" id="ARBA00022525"/>
    </source>
</evidence>
<keyword evidence="4 9" id="KW-0732">Signal</keyword>
<evidence type="ECO:0000256" key="2">
    <source>
        <dbReference type="ARBA" id="ARBA00007664"/>
    </source>
</evidence>
<dbReference type="InterPro" id="IPR050430">
    <property type="entry name" value="Peptidase_S1"/>
</dbReference>
<dbReference type="InterPro" id="IPR001314">
    <property type="entry name" value="Peptidase_S1A"/>
</dbReference>
<accession>A0A485KIY3</accession>
<protein>
    <submittedName>
        <fullName evidence="12">Aste57867_7915 protein</fullName>
    </submittedName>
</protein>
<evidence type="ECO:0000256" key="4">
    <source>
        <dbReference type="ARBA" id="ARBA00022729"/>
    </source>
</evidence>
<dbReference type="PROSITE" id="PS00134">
    <property type="entry name" value="TRYPSIN_HIS"/>
    <property type="match status" value="1"/>
</dbReference>
<keyword evidence="6" id="KW-1015">Disulfide bond</keyword>
<dbReference type="OrthoDB" id="10051896at2759"/>
<evidence type="ECO:0000256" key="9">
    <source>
        <dbReference type="SAM" id="SignalP"/>
    </source>
</evidence>
<feature type="domain" description="Peptidase S1" evidence="10">
    <location>
        <begin position="24"/>
        <end position="251"/>
    </location>
</feature>
<comment type="similarity">
    <text evidence="2">Belongs to the peptidase S1 family.</text>
</comment>
<sequence length="264" mass="27698">MQSTPLWLTAAFSALTCATSHVNVVGGDLVPRGTHLYVAGLRHTATGPIFCGAALIHPRFLLTAAHCLPPNGTLRLWASIGATLSNGTDGERMLSLRYTQHPNFNASTKAYDVGVVELMFPSRQPPIPVHWEDDAFYAPNTTAYVHGFGLVAFGGRAADRLEQAAVPIRANPDCAAIFRGVATITDAMLCAGGAGCDACTGDSGGPLIVRTNGCERLIAIVSWGIGCGVPGVPGVYTRLSHMREFVDGIVAPSTHNNTNASSNI</sequence>
<dbReference type="InterPro" id="IPR043504">
    <property type="entry name" value="Peptidase_S1_PA_chymotrypsin"/>
</dbReference>
<dbReference type="PANTHER" id="PTHR24276:SF98">
    <property type="entry name" value="FI18310P1-RELATED"/>
    <property type="match status" value="1"/>
</dbReference>
<evidence type="ECO:0000256" key="1">
    <source>
        <dbReference type="ARBA" id="ARBA00004613"/>
    </source>
</evidence>
<gene>
    <name evidence="12" type="primary">Aste57867_7915</name>
    <name evidence="11" type="ORF">As57867_007885</name>
    <name evidence="12" type="ORF">ASTE57867_7915</name>
</gene>
<evidence type="ECO:0000256" key="6">
    <source>
        <dbReference type="ARBA" id="ARBA00023157"/>
    </source>
</evidence>
<evidence type="ECO:0000313" key="12">
    <source>
        <dbReference type="EMBL" id="VFT84808.1"/>
    </source>
</evidence>
<dbReference type="PANTHER" id="PTHR24276">
    <property type="entry name" value="POLYSERASE-RELATED"/>
    <property type="match status" value="1"/>
</dbReference>
<dbReference type="EMBL" id="VJMH01004997">
    <property type="protein sequence ID" value="KAF0701657.1"/>
    <property type="molecule type" value="Genomic_DNA"/>
</dbReference>
<evidence type="ECO:0000256" key="8">
    <source>
        <dbReference type="RuleBase" id="RU363034"/>
    </source>
</evidence>
<keyword evidence="8" id="KW-0720">Serine protease</keyword>
<dbReference type="InterPro" id="IPR001254">
    <property type="entry name" value="Trypsin_dom"/>
</dbReference>
<keyword evidence="13" id="KW-1185">Reference proteome</keyword>
<dbReference type="FunFam" id="2.40.10.10:FF:000054">
    <property type="entry name" value="Complement C1r subcomponent"/>
    <property type="match status" value="1"/>
</dbReference>
<dbReference type="PRINTS" id="PR00722">
    <property type="entry name" value="CHYMOTRYPSIN"/>
</dbReference>
<evidence type="ECO:0000256" key="5">
    <source>
        <dbReference type="ARBA" id="ARBA00023026"/>
    </source>
</evidence>
<dbReference type="SUPFAM" id="SSF50494">
    <property type="entry name" value="Trypsin-like serine proteases"/>
    <property type="match status" value="1"/>
</dbReference>
<dbReference type="Pfam" id="PF00089">
    <property type="entry name" value="Trypsin"/>
    <property type="match status" value="1"/>
</dbReference>
<reference evidence="11" key="2">
    <citation type="submission" date="2019-06" db="EMBL/GenBank/DDBJ databases">
        <title>Genomics analysis of Aphanomyces spp. identifies a new class of oomycete effector associated with host adaptation.</title>
        <authorList>
            <person name="Gaulin E."/>
        </authorList>
    </citation>
    <scope>NUCLEOTIDE SEQUENCE</scope>
    <source>
        <strain evidence="11">CBS 578.67</strain>
    </source>
</reference>
<evidence type="ECO:0000256" key="7">
    <source>
        <dbReference type="ARBA" id="ARBA00023180"/>
    </source>
</evidence>
<evidence type="ECO:0000259" key="10">
    <source>
        <dbReference type="PROSITE" id="PS50240"/>
    </source>
</evidence>
<keyword evidence="8" id="KW-0645">Protease</keyword>